<comment type="cofactor">
    <cofactor evidence="1">
        <name>Fe(2+)</name>
        <dbReference type="ChEBI" id="CHEBI:29033"/>
    </cofactor>
</comment>
<evidence type="ECO:0000313" key="7">
    <source>
        <dbReference type="EMBL" id="MEX1665946.1"/>
    </source>
</evidence>
<organism evidence="7 8">
    <name type="scientific">Zhongshania arctica</name>
    <dbReference type="NCBI Taxonomy" id="3238302"/>
    <lineage>
        <taxon>Bacteria</taxon>
        <taxon>Pseudomonadati</taxon>
        <taxon>Pseudomonadota</taxon>
        <taxon>Gammaproteobacteria</taxon>
        <taxon>Cellvibrionales</taxon>
        <taxon>Spongiibacteraceae</taxon>
        <taxon>Zhongshania</taxon>
    </lineage>
</organism>
<keyword evidence="5" id="KW-0408">Iron</keyword>
<evidence type="ECO:0000256" key="3">
    <source>
        <dbReference type="ARBA" id="ARBA00022964"/>
    </source>
</evidence>
<protein>
    <submittedName>
        <fullName evidence="7">Cupin domain-containing protein</fullName>
    </submittedName>
</protein>
<dbReference type="EMBL" id="JBFRYB010000001">
    <property type="protein sequence ID" value="MEX1665946.1"/>
    <property type="molecule type" value="Genomic_DNA"/>
</dbReference>
<dbReference type="Pfam" id="PF08007">
    <property type="entry name" value="JmjC_2"/>
    <property type="match status" value="1"/>
</dbReference>
<keyword evidence="2" id="KW-0479">Metal-binding</keyword>
<keyword evidence="3" id="KW-0223">Dioxygenase</keyword>
<dbReference type="Gene3D" id="2.60.120.650">
    <property type="entry name" value="Cupin"/>
    <property type="match status" value="1"/>
</dbReference>
<feature type="domain" description="JmjC" evidence="6">
    <location>
        <begin position="102"/>
        <end position="231"/>
    </location>
</feature>
<dbReference type="SUPFAM" id="SSF51197">
    <property type="entry name" value="Clavaminate synthase-like"/>
    <property type="match status" value="1"/>
</dbReference>
<accession>A0ABV3TWE2</accession>
<evidence type="ECO:0000256" key="4">
    <source>
        <dbReference type="ARBA" id="ARBA00023002"/>
    </source>
</evidence>
<dbReference type="Gene3D" id="3.40.366.30">
    <property type="entry name" value="50S ribosomal protein L16 arginine hydroxylase, Chain A, Domain 2"/>
    <property type="match status" value="1"/>
</dbReference>
<evidence type="ECO:0000259" key="6">
    <source>
        <dbReference type="PROSITE" id="PS51184"/>
    </source>
</evidence>
<dbReference type="PROSITE" id="PS51184">
    <property type="entry name" value="JMJC"/>
    <property type="match status" value="1"/>
</dbReference>
<dbReference type="SMART" id="SM00558">
    <property type="entry name" value="JmjC"/>
    <property type="match status" value="1"/>
</dbReference>
<dbReference type="InterPro" id="IPR003347">
    <property type="entry name" value="JmjC_dom"/>
</dbReference>
<dbReference type="PANTHER" id="PTHR13096">
    <property type="entry name" value="MINA53 MYC INDUCED NUCLEAR ANTIGEN"/>
    <property type="match status" value="1"/>
</dbReference>
<dbReference type="Proteomes" id="UP001557484">
    <property type="component" value="Unassembled WGS sequence"/>
</dbReference>
<dbReference type="InterPro" id="IPR039994">
    <property type="entry name" value="NO66-like"/>
</dbReference>
<evidence type="ECO:0000256" key="2">
    <source>
        <dbReference type="ARBA" id="ARBA00022723"/>
    </source>
</evidence>
<keyword evidence="8" id="KW-1185">Reference proteome</keyword>
<proteinExistence type="predicted"/>
<dbReference type="Pfam" id="PF20514">
    <property type="entry name" value="WHD_ROXA"/>
    <property type="match status" value="1"/>
</dbReference>
<evidence type="ECO:0000313" key="8">
    <source>
        <dbReference type="Proteomes" id="UP001557484"/>
    </source>
</evidence>
<dbReference type="InterPro" id="IPR046799">
    <property type="entry name" value="ROXA-like_wH"/>
</dbReference>
<reference evidence="7 8" key="1">
    <citation type="journal article" date="2011" name="Int. J. Syst. Evol. Microbiol.">
        <title>Zhongshania antarctica gen. nov., sp. nov. and Zhongshania guokunii sp. nov., gammaproteobacteria respectively isolated from coastal attached (fast) ice and surface seawater of the Antarctic.</title>
        <authorList>
            <person name="Li H.J."/>
            <person name="Zhang X.Y."/>
            <person name="Chen C.X."/>
            <person name="Zhang Y.J."/>
            <person name="Gao Z.M."/>
            <person name="Yu Y."/>
            <person name="Chen X.L."/>
            <person name="Chen B."/>
            <person name="Zhang Y.Z."/>
        </authorList>
    </citation>
    <scope>NUCLEOTIDE SEQUENCE [LARGE SCALE GENOMIC DNA]</scope>
    <source>
        <strain evidence="7 8">R06B22</strain>
    </source>
</reference>
<name>A0ABV3TWE2_9GAMM</name>
<keyword evidence="4" id="KW-0560">Oxidoreductase</keyword>
<sequence>MSKQSGFNAVALQNFDPQAFLDRVWQREALLIKDALPNFQCPIDGDELAGLACEDDVDSRIVIEKDGAWELRNGPFKEADFSTLPASKWTLLVQSVDHYLPELAELLAHFRFIPRWRTEDIMVSYACDGGNVGPHYDQYDVFLVQGSGRRRWKVGGHCSAHTPLASQAGLRLLEDFSVEQEYLLDAGDVLYVPPGVAHWGIAEGDDCITLSVGFRAPSEASLLSDYGDDIASFLDESIRYQDPKLDAKAHPAEISADVRQHVKSLILQHIDNDAHLGRWFGEMMTRVPDQENFVDDSLSLEEFLLALTDGEPLQLRLGARLAFDDDYLFADGLAFPYPQDQRDDVKALCEIECGITIDIAHRLSQDMMYALFCNGTLCFYDDTQD</sequence>
<comment type="caution">
    <text evidence="7">The sequence shown here is derived from an EMBL/GenBank/DDBJ whole genome shotgun (WGS) entry which is preliminary data.</text>
</comment>
<evidence type="ECO:0000256" key="5">
    <source>
        <dbReference type="ARBA" id="ARBA00023004"/>
    </source>
</evidence>
<dbReference type="RefSeq" id="WP_368376036.1">
    <property type="nucleotide sequence ID" value="NZ_JBFRYB010000001.1"/>
</dbReference>
<gene>
    <name evidence="7" type="ORF">AB4875_10635</name>
</gene>
<evidence type="ECO:0000256" key="1">
    <source>
        <dbReference type="ARBA" id="ARBA00001954"/>
    </source>
</evidence>
<dbReference type="PANTHER" id="PTHR13096:SF8">
    <property type="entry name" value="RIBOSOMAL OXYGENASE 1"/>
    <property type="match status" value="1"/>
</dbReference>